<keyword evidence="3" id="KW-1185">Reference proteome</keyword>
<dbReference type="AlphaFoldDB" id="A0A517ZU72"/>
<reference evidence="2 3" key="1">
    <citation type="submission" date="2019-02" db="EMBL/GenBank/DDBJ databases">
        <title>Deep-cultivation of Planctomycetes and their phenomic and genomic characterization uncovers novel biology.</title>
        <authorList>
            <person name="Wiegand S."/>
            <person name="Jogler M."/>
            <person name="Boedeker C."/>
            <person name="Pinto D."/>
            <person name="Vollmers J."/>
            <person name="Rivas-Marin E."/>
            <person name="Kohn T."/>
            <person name="Peeters S.H."/>
            <person name="Heuer A."/>
            <person name="Rast P."/>
            <person name="Oberbeckmann S."/>
            <person name="Bunk B."/>
            <person name="Jeske O."/>
            <person name="Meyerdierks A."/>
            <person name="Storesund J.E."/>
            <person name="Kallscheuer N."/>
            <person name="Luecker S."/>
            <person name="Lage O.M."/>
            <person name="Pohl T."/>
            <person name="Merkel B.J."/>
            <person name="Hornburger P."/>
            <person name="Mueller R.-W."/>
            <person name="Bruemmer F."/>
            <person name="Labrenz M."/>
            <person name="Spormann A.M."/>
            <person name="Op den Camp H."/>
            <person name="Overmann J."/>
            <person name="Amann R."/>
            <person name="Jetten M.S.M."/>
            <person name="Mascher T."/>
            <person name="Medema M.H."/>
            <person name="Devos D.P."/>
            <person name="Kaster A.-K."/>
            <person name="Ovreas L."/>
            <person name="Rohde M."/>
            <person name="Galperin M.Y."/>
            <person name="Jogler C."/>
        </authorList>
    </citation>
    <scope>NUCLEOTIDE SEQUENCE [LARGE SCALE GENOMIC DNA]</scope>
    <source>
        <strain evidence="2 3">Mal52</strain>
    </source>
</reference>
<protein>
    <submittedName>
        <fullName evidence="2">Uncharacterized protein</fullName>
    </submittedName>
</protein>
<proteinExistence type="predicted"/>
<dbReference type="RefSeq" id="WP_145378557.1">
    <property type="nucleotide sequence ID" value="NZ_CP036276.1"/>
</dbReference>
<dbReference type="Proteomes" id="UP000319383">
    <property type="component" value="Chromosome"/>
</dbReference>
<feature type="chain" id="PRO_5021726666" evidence="1">
    <location>
        <begin position="25"/>
        <end position="410"/>
    </location>
</feature>
<sequence length="410" mass="46761" precursor="true">MIKSSYMAAANAVLLVLAFGTTLADEPSTDVRTSTQKGTQGERSAKILERIATKIESNLNRVHTWSSEWTLEETLTHPGFGNKTDPFGIPYSISQQGTVHFDADFQSGKMYIEFLPSTEARFVEIASGKPLDSSRMQFGGMYRAVVTPEHLLSCDYGANMVDVEGFPSIPGLRANISRVSYRETTRIRERRPHLFDCRNFFKHFKGGFSYSTYADYLKTYIEKLSDPTLPKDIAVDDIRNLISVTLSKQGEHKLYTVRIRKLDRRTKKEMFVTEIVFDSSVSMNPVSDTSIVLPQRKPFRQTLLHYKKEGGLFIPDVVTVKSWDYNDPDSPVSRESRIFTLQKSTLNQPIPPEAFSTEQFQWEYGDRFCDRIKNTLSVFDGEKLVPAQDFEYNPFKDLRLEALKAAERGN</sequence>
<name>A0A517ZU72_9PLAN</name>
<dbReference type="KEGG" id="sdyn:Mal52_45250"/>
<dbReference type="EMBL" id="CP036276">
    <property type="protein sequence ID" value="QDU46028.1"/>
    <property type="molecule type" value="Genomic_DNA"/>
</dbReference>
<organism evidence="2 3">
    <name type="scientific">Symmachiella dynata</name>
    <dbReference type="NCBI Taxonomy" id="2527995"/>
    <lineage>
        <taxon>Bacteria</taxon>
        <taxon>Pseudomonadati</taxon>
        <taxon>Planctomycetota</taxon>
        <taxon>Planctomycetia</taxon>
        <taxon>Planctomycetales</taxon>
        <taxon>Planctomycetaceae</taxon>
        <taxon>Symmachiella</taxon>
    </lineage>
</organism>
<accession>A0A517ZU72</accession>
<keyword evidence="1" id="KW-0732">Signal</keyword>
<evidence type="ECO:0000256" key="1">
    <source>
        <dbReference type="SAM" id="SignalP"/>
    </source>
</evidence>
<feature type="signal peptide" evidence="1">
    <location>
        <begin position="1"/>
        <end position="24"/>
    </location>
</feature>
<evidence type="ECO:0000313" key="2">
    <source>
        <dbReference type="EMBL" id="QDU46028.1"/>
    </source>
</evidence>
<gene>
    <name evidence="2" type="ORF">Mal52_45250</name>
</gene>
<evidence type="ECO:0000313" key="3">
    <source>
        <dbReference type="Proteomes" id="UP000319383"/>
    </source>
</evidence>